<dbReference type="AlphaFoldDB" id="A0A934KFK2"/>
<protein>
    <recommendedName>
        <fullName evidence="5">CobQ/CobB/MinD/ParA nucleotide binding domain-containing protein</fullName>
    </recommendedName>
</protein>
<dbReference type="Proteomes" id="UP000614410">
    <property type="component" value="Unassembled WGS sequence"/>
</dbReference>
<keyword evidence="2" id="KW-0472">Membrane</keyword>
<feature type="compositionally biased region" description="Low complexity" evidence="1">
    <location>
        <begin position="139"/>
        <end position="152"/>
    </location>
</feature>
<dbReference type="GO" id="GO:0051782">
    <property type="term" value="P:negative regulation of cell division"/>
    <property type="evidence" value="ECO:0007669"/>
    <property type="project" value="TreeGrafter"/>
</dbReference>
<dbReference type="InterPro" id="IPR050625">
    <property type="entry name" value="ParA/MinD_ATPase"/>
</dbReference>
<proteinExistence type="predicted"/>
<feature type="transmembrane region" description="Helical" evidence="2">
    <location>
        <begin position="20"/>
        <end position="41"/>
    </location>
</feature>
<dbReference type="GO" id="GO:0005829">
    <property type="term" value="C:cytosol"/>
    <property type="evidence" value="ECO:0007669"/>
    <property type="project" value="TreeGrafter"/>
</dbReference>
<keyword evidence="2" id="KW-1133">Transmembrane helix</keyword>
<evidence type="ECO:0000256" key="1">
    <source>
        <dbReference type="SAM" id="MobiDB-lite"/>
    </source>
</evidence>
<evidence type="ECO:0000313" key="4">
    <source>
        <dbReference type="Proteomes" id="UP000614410"/>
    </source>
</evidence>
<evidence type="ECO:0000256" key="2">
    <source>
        <dbReference type="SAM" id="Phobius"/>
    </source>
</evidence>
<reference evidence="3 4" key="1">
    <citation type="submission" date="2020-10" db="EMBL/GenBank/DDBJ databases">
        <title>Ca. Dormibacterota MAGs.</title>
        <authorList>
            <person name="Montgomery K."/>
        </authorList>
    </citation>
    <scope>NUCLEOTIDE SEQUENCE [LARGE SCALE GENOMIC DNA]</scope>
    <source>
        <strain evidence="3">Mitchell_Peninsula_5</strain>
    </source>
</reference>
<dbReference type="EMBL" id="JAEKNN010000020">
    <property type="protein sequence ID" value="MBJ7608591.1"/>
    <property type="molecule type" value="Genomic_DNA"/>
</dbReference>
<dbReference type="PANTHER" id="PTHR43384">
    <property type="entry name" value="SEPTUM SITE-DETERMINING PROTEIN MIND HOMOLOG, CHLOROPLASTIC-RELATED"/>
    <property type="match status" value="1"/>
</dbReference>
<dbReference type="Gene3D" id="3.40.50.300">
    <property type="entry name" value="P-loop containing nucleotide triphosphate hydrolases"/>
    <property type="match status" value="1"/>
</dbReference>
<dbReference type="GO" id="GO:0009898">
    <property type="term" value="C:cytoplasmic side of plasma membrane"/>
    <property type="evidence" value="ECO:0007669"/>
    <property type="project" value="TreeGrafter"/>
</dbReference>
<name>A0A934KFK2_9BACT</name>
<dbReference type="GO" id="GO:0016887">
    <property type="term" value="F:ATP hydrolysis activity"/>
    <property type="evidence" value="ECO:0007669"/>
    <property type="project" value="TreeGrafter"/>
</dbReference>
<accession>A0A934KFK2</accession>
<gene>
    <name evidence="3" type="ORF">JF887_04050</name>
</gene>
<dbReference type="SUPFAM" id="SSF52540">
    <property type="entry name" value="P-loop containing nucleoside triphosphate hydrolases"/>
    <property type="match status" value="1"/>
</dbReference>
<keyword evidence="2" id="KW-0812">Transmembrane</keyword>
<organism evidence="3 4">
    <name type="scientific">Candidatus Amunia macphersoniae</name>
    <dbReference type="NCBI Taxonomy" id="3127014"/>
    <lineage>
        <taxon>Bacteria</taxon>
        <taxon>Bacillati</taxon>
        <taxon>Candidatus Dormiibacterota</taxon>
        <taxon>Candidatus Dormibacteria</taxon>
        <taxon>Candidatus Aeolococcales</taxon>
        <taxon>Candidatus Aeolococcaceae</taxon>
        <taxon>Candidatus Amunia</taxon>
    </lineage>
</organism>
<sequence>MTMEQVSMNDGLDGRETVAFGLGAAEVAVFVLALLTAYAALRSGLPGVLEWSLAGLIAGTGAALAWGRVSGRSLLEWTVLLVRFLARNRVRWPGSSGRVPAPPGLRTLLATTSSLVGRRGGSQAGAALMPLALRRHRAPSNASAGGAGAQPAVTGSGRRQEAAPRRPQVEAFFSLNGGSGRTALAVELAALMAVRGTADRATGTAGMRVALLDLTTRSPAVGLRLGIPVPSTRAEQARMVTHPTGATVFPGPVPDLPSGEATARWARTLIGEVEQGGADVIIVDVDCDLSALCIEALGRCDRVHITVTPTAGGVLDAYRSTAVLRRLGLRDRLDYVVNRCGGPVDMHEQMADLGGDIVAEIPLADAFVDAENSHRVAALGGPTPCLAALAKLADHIQERIPGSRPGIGSRWGSHAG</sequence>
<evidence type="ECO:0008006" key="5">
    <source>
        <dbReference type="Google" id="ProtNLM"/>
    </source>
</evidence>
<comment type="caution">
    <text evidence="3">The sequence shown here is derived from an EMBL/GenBank/DDBJ whole genome shotgun (WGS) entry which is preliminary data.</text>
</comment>
<evidence type="ECO:0000313" key="3">
    <source>
        <dbReference type="EMBL" id="MBJ7608591.1"/>
    </source>
</evidence>
<dbReference type="InterPro" id="IPR027417">
    <property type="entry name" value="P-loop_NTPase"/>
</dbReference>
<dbReference type="GO" id="GO:0005524">
    <property type="term" value="F:ATP binding"/>
    <property type="evidence" value="ECO:0007669"/>
    <property type="project" value="TreeGrafter"/>
</dbReference>
<dbReference type="PANTHER" id="PTHR43384:SF13">
    <property type="entry name" value="SLR0110 PROTEIN"/>
    <property type="match status" value="1"/>
</dbReference>
<feature type="region of interest" description="Disordered" evidence="1">
    <location>
        <begin position="139"/>
        <end position="166"/>
    </location>
</feature>